<evidence type="ECO:0000313" key="3">
    <source>
        <dbReference type="EMBL" id="SJM92536.1"/>
    </source>
</evidence>
<evidence type="ECO:0000259" key="2">
    <source>
        <dbReference type="Pfam" id="PF05161"/>
    </source>
</evidence>
<keyword evidence="4" id="KW-1185">Reference proteome</keyword>
<dbReference type="AlphaFoldDB" id="A0A1R4H8N1"/>
<feature type="region of interest" description="Disordered" evidence="1">
    <location>
        <begin position="1"/>
        <end position="23"/>
    </location>
</feature>
<feature type="domain" description="MOFRL" evidence="2">
    <location>
        <begin position="4"/>
        <end position="72"/>
    </location>
</feature>
<evidence type="ECO:0000313" key="4">
    <source>
        <dbReference type="Proteomes" id="UP000195442"/>
    </source>
</evidence>
<dbReference type="Pfam" id="PF05161">
    <property type="entry name" value="MOFRL"/>
    <property type="match status" value="1"/>
</dbReference>
<dbReference type="EMBL" id="FUKJ01000197">
    <property type="protein sequence ID" value="SJM92536.1"/>
    <property type="molecule type" value="Genomic_DNA"/>
</dbReference>
<dbReference type="Gene3D" id="3.40.1480.10">
    <property type="entry name" value="MOFRL domain"/>
    <property type="match status" value="1"/>
</dbReference>
<gene>
    <name evidence="3" type="ORF">CRENPOLYSF2_2760001</name>
</gene>
<dbReference type="GO" id="GO:0008887">
    <property type="term" value="F:glycerate kinase activity"/>
    <property type="evidence" value="ECO:0007669"/>
    <property type="project" value="InterPro"/>
</dbReference>
<accession>A0A1R4H8N1</accession>
<sequence length="80" mass="8305">MQGDWVFLSGGTDGRDGPTDAAGGMVDSCTIQRLLAASINPGEALKNNDSYTALKNSHDLLMTGATGTNVADLQILLIQP</sequence>
<dbReference type="PANTHER" id="PTHR12227">
    <property type="entry name" value="GLYCERATE KINASE"/>
    <property type="match status" value="1"/>
</dbReference>
<dbReference type="InterPro" id="IPR037035">
    <property type="entry name" value="GK-like_C_sf"/>
</dbReference>
<dbReference type="GO" id="GO:0005737">
    <property type="term" value="C:cytoplasm"/>
    <property type="evidence" value="ECO:0007669"/>
    <property type="project" value="TreeGrafter"/>
</dbReference>
<dbReference type="InterPro" id="IPR039760">
    <property type="entry name" value="MOFRL_protein"/>
</dbReference>
<dbReference type="InterPro" id="IPR007835">
    <property type="entry name" value="MOFRL"/>
</dbReference>
<organism evidence="3 4">
    <name type="scientific">Crenothrix polyspora</name>
    <dbReference type="NCBI Taxonomy" id="360316"/>
    <lineage>
        <taxon>Bacteria</taxon>
        <taxon>Pseudomonadati</taxon>
        <taxon>Pseudomonadota</taxon>
        <taxon>Gammaproteobacteria</taxon>
        <taxon>Methylococcales</taxon>
        <taxon>Crenotrichaceae</taxon>
        <taxon>Crenothrix</taxon>
    </lineage>
</organism>
<evidence type="ECO:0000256" key="1">
    <source>
        <dbReference type="SAM" id="MobiDB-lite"/>
    </source>
</evidence>
<dbReference type="SUPFAM" id="SSF82544">
    <property type="entry name" value="GckA/TtuD-like"/>
    <property type="match status" value="1"/>
</dbReference>
<proteinExistence type="predicted"/>
<protein>
    <recommendedName>
        <fullName evidence="2">MOFRL domain-containing protein</fullName>
    </recommendedName>
</protein>
<name>A0A1R4H8N1_9GAMM</name>
<dbReference type="PANTHER" id="PTHR12227:SF0">
    <property type="entry name" value="GLYCERATE KINASE"/>
    <property type="match status" value="1"/>
</dbReference>
<reference evidence="4" key="1">
    <citation type="submission" date="2017-02" db="EMBL/GenBank/DDBJ databases">
        <authorList>
            <person name="Daims H."/>
        </authorList>
    </citation>
    <scope>NUCLEOTIDE SEQUENCE [LARGE SCALE GENOMIC DNA]</scope>
</reference>
<dbReference type="Proteomes" id="UP000195442">
    <property type="component" value="Unassembled WGS sequence"/>
</dbReference>